<name>A0A3M7S2Z8_BRAPC</name>
<comment type="caution">
    <text evidence="1">The sequence shown here is derived from an EMBL/GenBank/DDBJ whole genome shotgun (WGS) entry which is preliminary data.</text>
</comment>
<dbReference type="Proteomes" id="UP000276133">
    <property type="component" value="Unassembled WGS sequence"/>
</dbReference>
<organism evidence="1 2">
    <name type="scientific">Brachionus plicatilis</name>
    <name type="common">Marine rotifer</name>
    <name type="synonym">Brachionus muelleri</name>
    <dbReference type="NCBI Taxonomy" id="10195"/>
    <lineage>
        <taxon>Eukaryota</taxon>
        <taxon>Metazoa</taxon>
        <taxon>Spiralia</taxon>
        <taxon>Gnathifera</taxon>
        <taxon>Rotifera</taxon>
        <taxon>Eurotatoria</taxon>
        <taxon>Monogononta</taxon>
        <taxon>Pseudotrocha</taxon>
        <taxon>Ploima</taxon>
        <taxon>Brachionidae</taxon>
        <taxon>Brachionus</taxon>
    </lineage>
</organism>
<keyword evidence="2" id="KW-1185">Reference proteome</keyword>
<evidence type="ECO:0000313" key="1">
    <source>
        <dbReference type="EMBL" id="RNA30196.1"/>
    </source>
</evidence>
<sequence>MFHREQNLKIFLKNMFKIFILFNNFNQQQNYIKNDAIRNLDKQRKLKSSELSSEKQLRKTIASIKFLYRTKKKTKANRGVINSRKILTASTVMPFGRNEAFIGNDKFATSTFVNSTIKVGLRGIQISIGFLDSFSSKNSKLTVLESSIFVSLAPFVPVGAIGSLRVLRTTVFVSHEFGFFGGVYNGLLDELVSLIGSWAIIFAIDGSESRFPLEKKYYDFCLVQSTLEQLSIN</sequence>
<dbReference type="AlphaFoldDB" id="A0A3M7S2Z8"/>
<dbReference type="EMBL" id="REGN01002117">
    <property type="protein sequence ID" value="RNA30196.1"/>
    <property type="molecule type" value="Genomic_DNA"/>
</dbReference>
<accession>A0A3M7S2Z8</accession>
<gene>
    <name evidence="1" type="ORF">BpHYR1_030034</name>
</gene>
<protein>
    <submittedName>
        <fullName evidence="1">Uncharacterized protein</fullName>
    </submittedName>
</protein>
<proteinExistence type="predicted"/>
<reference evidence="1 2" key="1">
    <citation type="journal article" date="2018" name="Sci. Rep.">
        <title>Genomic signatures of local adaptation to the degree of environmental predictability in rotifers.</title>
        <authorList>
            <person name="Franch-Gras L."/>
            <person name="Hahn C."/>
            <person name="Garcia-Roger E.M."/>
            <person name="Carmona M.J."/>
            <person name="Serra M."/>
            <person name="Gomez A."/>
        </authorList>
    </citation>
    <scope>NUCLEOTIDE SEQUENCE [LARGE SCALE GENOMIC DNA]</scope>
    <source>
        <strain evidence="1">HYR1</strain>
    </source>
</reference>
<evidence type="ECO:0000313" key="2">
    <source>
        <dbReference type="Proteomes" id="UP000276133"/>
    </source>
</evidence>